<dbReference type="InterPro" id="IPR016181">
    <property type="entry name" value="Acyl_CoA_acyltransferase"/>
</dbReference>
<dbReference type="OrthoDB" id="5319888at2"/>
<comment type="caution">
    <text evidence="5">The sequence shown here is derived from an EMBL/GenBank/DDBJ whole genome shotgun (WGS) entry which is preliminary data.</text>
</comment>
<dbReference type="Proteomes" id="UP000243350">
    <property type="component" value="Unassembled WGS sequence"/>
</dbReference>
<dbReference type="InterPro" id="IPR000182">
    <property type="entry name" value="GNAT_dom"/>
</dbReference>
<dbReference type="AlphaFoldDB" id="A0A2K4DFH4"/>
<gene>
    <name evidence="4" type="ORF">BUY44_11385</name>
    <name evidence="6" type="ORF">BUY47_04920</name>
    <name evidence="5" type="ORF">BUY48_10185</name>
</gene>
<evidence type="ECO:0000313" key="7">
    <source>
        <dbReference type="Proteomes" id="UP000242088"/>
    </source>
</evidence>
<evidence type="ECO:0000313" key="6">
    <source>
        <dbReference type="EMBL" id="PTF14760.1"/>
    </source>
</evidence>
<evidence type="ECO:0000313" key="5">
    <source>
        <dbReference type="EMBL" id="PTF11781.1"/>
    </source>
</evidence>
<accession>A0A2K4DFH4</accession>
<dbReference type="EMBL" id="PYZI01000003">
    <property type="protein sequence ID" value="PTF14760.1"/>
    <property type="molecule type" value="Genomic_DNA"/>
</dbReference>
<dbReference type="EMBL" id="PYZH01000084">
    <property type="protein sequence ID" value="PTF11781.1"/>
    <property type="molecule type" value="Genomic_DNA"/>
</dbReference>
<dbReference type="SUPFAM" id="SSF55729">
    <property type="entry name" value="Acyl-CoA N-acyltransferases (Nat)"/>
    <property type="match status" value="1"/>
</dbReference>
<dbReference type="Gene3D" id="3.40.630.30">
    <property type="match status" value="1"/>
</dbReference>
<protein>
    <submittedName>
        <fullName evidence="5">N-acetyltransferase</fullName>
    </submittedName>
</protein>
<keyword evidence="7" id="KW-1185">Reference proteome</keyword>
<keyword evidence="2" id="KW-0012">Acyltransferase</keyword>
<dbReference type="Proteomes" id="UP000242088">
    <property type="component" value="Unassembled WGS sequence"/>
</dbReference>
<dbReference type="CDD" id="cd04301">
    <property type="entry name" value="NAT_SF"/>
    <property type="match status" value="1"/>
</dbReference>
<dbReference type="PROSITE" id="PS51186">
    <property type="entry name" value="GNAT"/>
    <property type="match status" value="1"/>
</dbReference>
<reference evidence="7 8" key="1">
    <citation type="journal article" date="2016" name="Front. Microbiol.">
        <title>Comprehensive Phylogenetic Analysis of Bovine Non-aureus Staphylococci Species Based on Whole-Genome Sequencing.</title>
        <authorList>
            <person name="Naushad S."/>
            <person name="Barkema H.W."/>
            <person name="Luby C."/>
            <person name="Condas L.A."/>
            <person name="Nobrega D.B."/>
            <person name="Carson D.A."/>
            <person name="De Buck J."/>
        </authorList>
    </citation>
    <scope>NUCLEOTIDE SEQUENCE [LARGE SCALE GENOMIC DNA]</scope>
    <source>
        <strain evidence="6 7">SNUC 1409</strain>
        <strain evidence="5 9">SNUC 4143</strain>
        <strain evidence="4 8">SNUC 761</strain>
    </source>
</reference>
<evidence type="ECO:0000313" key="9">
    <source>
        <dbReference type="Proteomes" id="UP000243350"/>
    </source>
</evidence>
<dbReference type="Pfam" id="PF00583">
    <property type="entry name" value="Acetyltransf_1"/>
    <property type="match status" value="1"/>
</dbReference>
<feature type="domain" description="N-acetyltransferase" evidence="3">
    <location>
        <begin position="4"/>
        <end position="202"/>
    </location>
</feature>
<dbReference type="Proteomes" id="UP000242547">
    <property type="component" value="Unassembled WGS sequence"/>
</dbReference>
<sequence>MSDIQIEAAQPQHKEGGKLTYAAIDDMAEIILGTYKDKAIEANLQQLWENRANRFSHDISYVAIQNNEVLGAITCGPLTEIEERMTPTVFQIITMNKLKPFRSIFKYPKKFYSLVTMDEGEEGDYHISMLATMPNARGKGVAQKLLAFAENKAKEAGYNKISLTVVKDNDKALKLYKKQGFEIIGEINKKPFYLYQMRKNVI</sequence>
<keyword evidence="1 5" id="KW-0808">Transferase</keyword>
<reference evidence="5" key="3">
    <citation type="submission" date="2018-03" db="EMBL/GenBank/DDBJ databases">
        <authorList>
            <person name="Keele B.F."/>
        </authorList>
    </citation>
    <scope>NUCLEOTIDE SEQUENCE</scope>
    <source>
        <strain evidence="5">SNUC 4143</strain>
        <strain evidence="4">SNUC 761</strain>
    </source>
</reference>
<evidence type="ECO:0000256" key="1">
    <source>
        <dbReference type="ARBA" id="ARBA00022679"/>
    </source>
</evidence>
<evidence type="ECO:0000313" key="4">
    <source>
        <dbReference type="EMBL" id="PTE70255.1"/>
    </source>
</evidence>
<dbReference type="InterPro" id="IPR050680">
    <property type="entry name" value="YpeA/RimI_acetyltransf"/>
</dbReference>
<evidence type="ECO:0000256" key="2">
    <source>
        <dbReference type="ARBA" id="ARBA00023315"/>
    </source>
</evidence>
<evidence type="ECO:0000313" key="8">
    <source>
        <dbReference type="Proteomes" id="UP000242547"/>
    </source>
</evidence>
<reference evidence="6" key="2">
    <citation type="submission" date="2018-03" db="EMBL/GenBank/DDBJ databases">
        <authorList>
            <person name="Naushad S."/>
        </authorList>
    </citation>
    <scope>NUCLEOTIDE SEQUENCE</scope>
    <source>
        <strain evidence="6">SNUC 1409</strain>
    </source>
</reference>
<dbReference type="RefSeq" id="WP_103167559.1">
    <property type="nucleotide sequence ID" value="NZ_CP130489.1"/>
</dbReference>
<proteinExistence type="predicted"/>
<name>A0A2K4DFH4_9STAP</name>
<dbReference type="GeneID" id="48888603"/>
<evidence type="ECO:0000259" key="3">
    <source>
        <dbReference type="PROSITE" id="PS51186"/>
    </source>
</evidence>
<organism evidence="5 9">
    <name type="scientific">Staphylococcus devriesei</name>
    <dbReference type="NCBI Taxonomy" id="586733"/>
    <lineage>
        <taxon>Bacteria</taxon>
        <taxon>Bacillati</taxon>
        <taxon>Bacillota</taxon>
        <taxon>Bacilli</taxon>
        <taxon>Bacillales</taxon>
        <taxon>Staphylococcaceae</taxon>
        <taxon>Staphylococcus</taxon>
    </lineage>
</organism>
<dbReference type="EMBL" id="PYZL01000141">
    <property type="protein sequence ID" value="PTE70255.1"/>
    <property type="molecule type" value="Genomic_DNA"/>
</dbReference>
<dbReference type="PANTHER" id="PTHR43420">
    <property type="entry name" value="ACETYLTRANSFERASE"/>
    <property type="match status" value="1"/>
</dbReference>
<dbReference type="GO" id="GO:0016747">
    <property type="term" value="F:acyltransferase activity, transferring groups other than amino-acyl groups"/>
    <property type="evidence" value="ECO:0007669"/>
    <property type="project" value="InterPro"/>
</dbReference>